<evidence type="ECO:0000313" key="11">
    <source>
        <dbReference type="Proteomes" id="UP000199114"/>
    </source>
</evidence>
<dbReference type="InterPro" id="IPR033391">
    <property type="entry name" value="FBPase_N"/>
</dbReference>
<evidence type="ECO:0000256" key="5">
    <source>
        <dbReference type="ARBA" id="ARBA00023277"/>
    </source>
</evidence>
<dbReference type="RefSeq" id="WP_090620085.1">
    <property type="nucleotide sequence ID" value="NZ_FOFD01000005.1"/>
</dbReference>
<dbReference type="EMBL" id="FOFD01000005">
    <property type="protein sequence ID" value="SER35868.1"/>
    <property type="molecule type" value="Genomic_DNA"/>
</dbReference>
<evidence type="ECO:0000256" key="4">
    <source>
        <dbReference type="ARBA" id="ARBA00022842"/>
    </source>
</evidence>
<dbReference type="PRINTS" id="PR01958">
    <property type="entry name" value="S17BPHPHTASE"/>
</dbReference>
<feature type="binding site" evidence="7">
    <location>
        <position position="85"/>
    </location>
    <ligand>
        <name>Mg(2+)</name>
        <dbReference type="ChEBI" id="CHEBI:18420"/>
        <label>1</label>
    </ligand>
</feature>
<dbReference type="PANTHER" id="PTHR11556">
    <property type="entry name" value="FRUCTOSE-1,6-BISPHOSPHATASE-RELATED"/>
    <property type="match status" value="1"/>
</dbReference>
<dbReference type="Proteomes" id="UP000199114">
    <property type="component" value="Unassembled WGS sequence"/>
</dbReference>
<dbReference type="PANTHER" id="PTHR11556:SF35">
    <property type="entry name" value="SEDOHEPTULOSE-1,7-BISPHOSPHATASE, CHLOROPLASTIC"/>
    <property type="match status" value="1"/>
</dbReference>
<dbReference type="AlphaFoldDB" id="A0A1H9NIW3"/>
<accession>A0A1H9NIW3</accession>
<dbReference type="STRING" id="1186196.SAMN04489841_3619"/>
<dbReference type="InterPro" id="IPR000146">
    <property type="entry name" value="FBPase_class-1"/>
</dbReference>
<evidence type="ECO:0000256" key="1">
    <source>
        <dbReference type="ARBA" id="ARBA00010941"/>
    </source>
</evidence>
<dbReference type="GO" id="GO:0006002">
    <property type="term" value="P:fructose 6-phosphate metabolic process"/>
    <property type="evidence" value="ECO:0007669"/>
    <property type="project" value="TreeGrafter"/>
</dbReference>
<comment type="cofactor">
    <cofactor evidence="7">
        <name>Mg(2+)</name>
        <dbReference type="ChEBI" id="CHEBI:18420"/>
    </cofactor>
    <text evidence="7">Binds 2 magnesium ions per subunit.</text>
</comment>
<dbReference type="GO" id="GO:0005737">
    <property type="term" value="C:cytoplasm"/>
    <property type="evidence" value="ECO:0007669"/>
    <property type="project" value="UniProtKB-SubCell"/>
</dbReference>
<dbReference type="InterPro" id="IPR044015">
    <property type="entry name" value="FBPase_C_dom"/>
</dbReference>
<comment type="subcellular location">
    <subcellularLocation>
        <location evidence="7">Cytoplasm</location>
    </subcellularLocation>
</comment>
<comment type="caution">
    <text evidence="7">Lacks conserved residue(s) required for the propagation of feature annotation.</text>
</comment>
<evidence type="ECO:0000313" key="10">
    <source>
        <dbReference type="EMBL" id="SER35868.1"/>
    </source>
</evidence>
<keyword evidence="4 7" id="KW-0460">Magnesium</keyword>
<organism evidence="10 11">
    <name type="scientific">Natrinema salaciae</name>
    <dbReference type="NCBI Taxonomy" id="1186196"/>
    <lineage>
        <taxon>Archaea</taxon>
        <taxon>Methanobacteriati</taxon>
        <taxon>Methanobacteriota</taxon>
        <taxon>Stenosarchaea group</taxon>
        <taxon>Halobacteria</taxon>
        <taxon>Halobacteriales</taxon>
        <taxon>Natrialbaceae</taxon>
        <taxon>Natrinema</taxon>
    </lineage>
</organism>
<keyword evidence="2 7" id="KW-0479">Metal-binding</keyword>
<dbReference type="SUPFAM" id="SSF56655">
    <property type="entry name" value="Carbohydrate phosphatase"/>
    <property type="match status" value="1"/>
</dbReference>
<feature type="domain" description="Fructose-1-6-bisphosphatase class I N-terminal" evidence="8">
    <location>
        <begin position="7"/>
        <end position="146"/>
    </location>
</feature>
<comment type="subunit">
    <text evidence="7">Homotetramer.</text>
</comment>
<keyword evidence="3 7" id="KW-0378">Hydrolase</keyword>
<evidence type="ECO:0000259" key="8">
    <source>
        <dbReference type="Pfam" id="PF00316"/>
    </source>
</evidence>
<dbReference type="Gene3D" id="3.40.190.80">
    <property type="match status" value="1"/>
</dbReference>
<dbReference type="GO" id="GO:0000287">
    <property type="term" value="F:magnesium ion binding"/>
    <property type="evidence" value="ECO:0007669"/>
    <property type="project" value="UniProtKB-UniRule"/>
</dbReference>
<evidence type="ECO:0000256" key="2">
    <source>
        <dbReference type="ARBA" id="ARBA00022723"/>
    </source>
</evidence>
<dbReference type="Gene3D" id="3.30.540.10">
    <property type="entry name" value="Fructose-1,6-Bisphosphatase, subunit A, domain 1"/>
    <property type="match status" value="1"/>
</dbReference>
<dbReference type="OrthoDB" id="146513at2157"/>
<name>A0A1H9NIW3_9EURY</name>
<feature type="domain" description="Fructose-1-6-bisphosphatase class 1 C-terminal" evidence="9">
    <location>
        <begin position="166"/>
        <end position="276"/>
    </location>
</feature>
<keyword evidence="5 7" id="KW-0119">Carbohydrate metabolism</keyword>
<feature type="binding site" evidence="7">
    <location>
        <position position="88"/>
    </location>
    <ligand>
        <name>Mg(2+)</name>
        <dbReference type="ChEBI" id="CHEBI:18420"/>
        <label>2</label>
    </ligand>
</feature>
<gene>
    <name evidence="7" type="primary">fbp</name>
    <name evidence="10" type="ORF">SAMN04489841_3619</name>
</gene>
<dbReference type="InterPro" id="IPR023079">
    <property type="entry name" value="SBPase"/>
</dbReference>
<keyword evidence="7" id="KW-0963">Cytoplasm</keyword>
<evidence type="ECO:0000256" key="7">
    <source>
        <dbReference type="HAMAP-Rule" id="MF_01855"/>
    </source>
</evidence>
<dbReference type="GO" id="GO:0042132">
    <property type="term" value="F:fructose 1,6-bisphosphate 1-phosphatase activity"/>
    <property type="evidence" value="ECO:0007669"/>
    <property type="project" value="UniProtKB-UniRule"/>
</dbReference>
<dbReference type="GO" id="GO:0006000">
    <property type="term" value="P:fructose metabolic process"/>
    <property type="evidence" value="ECO:0007669"/>
    <property type="project" value="TreeGrafter"/>
</dbReference>
<comment type="similarity">
    <text evidence="1 7">Belongs to the FBPase class 1 family.</text>
</comment>
<dbReference type="EC" id="3.1.3.11" evidence="7"/>
<dbReference type="HAMAP" id="MF_01855">
    <property type="entry name" value="FBPase_class1"/>
    <property type="match status" value="1"/>
</dbReference>
<dbReference type="GO" id="GO:0030388">
    <property type="term" value="P:fructose 1,6-bisphosphate metabolic process"/>
    <property type="evidence" value="ECO:0007669"/>
    <property type="project" value="TreeGrafter"/>
</dbReference>
<dbReference type="PIRSF" id="PIRSF000904">
    <property type="entry name" value="FBPtase_SBPase"/>
    <property type="match status" value="1"/>
</dbReference>
<protein>
    <recommendedName>
        <fullName evidence="7">Fructose-1,6-bisphosphatase class 1</fullName>
        <shortName evidence="7">FBPase class 1</shortName>
        <ecNumber evidence="7">3.1.3.11</ecNumber>
    </recommendedName>
    <alternativeName>
        <fullName evidence="7">D-fructose-1,6-bisphosphate 1-phosphohydrolase class 1</fullName>
    </alternativeName>
</protein>
<feature type="binding site" evidence="7">
    <location>
        <position position="87"/>
    </location>
    <ligand>
        <name>Mg(2+)</name>
        <dbReference type="ChEBI" id="CHEBI:18420"/>
        <label>1</label>
    </ligand>
</feature>
<evidence type="ECO:0000259" key="9">
    <source>
        <dbReference type="Pfam" id="PF18913"/>
    </source>
</evidence>
<comment type="catalytic activity">
    <reaction evidence="7">
        <text>beta-D-fructose 1,6-bisphosphate + H2O = beta-D-fructose 6-phosphate + phosphate</text>
        <dbReference type="Rhea" id="RHEA:11064"/>
        <dbReference type="ChEBI" id="CHEBI:15377"/>
        <dbReference type="ChEBI" id="CHEBI:32966"/>
        <dbReference type="ChEBI" id="CHEBI:43474"/>
        <dbReference type="ChEBI" id="CHEBI:57634"/>
        <dbReference type="EC" id="3.1.3.11"/>
    </reaction>
</comment>
<comment type="pathway">
    <text evidence="6">Carbohydrate biosynthesis.</text>
</comment>
<sequence>MTGRSSIVDALVTVTPAVREELRTASKTGTTATENPSGDAQSAADLAIDRRFRDRIASLDAVGAVASEERETIETVGDGYSVAVDPLDGSSNLRSNNVVGTVVGVYDAPLPASGRDLVASAFLLYGPLTTMTAAVDGEVTRYTIDDGEIVDAVPVTFPDEDHICGFAGATNEWPDPIKAFWEGLNAEYKLRYTGAMVGDVDHLLVDGGLLGYPERSSSPNGDLRLQYEANPIAHLVETAGGRASTGRGSLLDVPPDDLHQHVPAYFGSTALIDRVEDRV</sequence>
<dbReference type="GO" id="GO:0006094">
    <property type="term" value="P:gluconeogenesis"/>
    <property type="evidence" value="ECO:0007669"/>
    <property type="project" value="UniProtKB-UniRule"/>
</dbReference>
<feature type="binding site" evidence="7">
    <location>
        <position position="228"/>
    </location>
    <ligand>
        <name>Mg(2+)</name>
        <dbReference type="ChEBI" id="CHEBI:18420"/>
        <label>2</label>
    </ligand>
</feature>
<feature type="binding site" evidence="7">
    <location>
        <position position="68"/>
    </location>
    <ligand>
        <name>Mg(2+)</name>
        <dbReference type="ChEBI" id="CHEBI:18420"/>
        <label>1</label>
    </ligand>
</feature>
<feature type="binding site" evidence="7">
    <location>
        <begin position="88"/>
        <end position="91"/>
    </location>
    <ligand>
        <name>substrate</name>
    </ligand>
</feature>
<evidence type="ECO:0000256" key="3">
    <source>
        <dbReference type="ARBA" id="ARBA00022801"/>
    </source>
</evidence>
<dbReference type="Pfam" id="PF00316">
    <property type="entry name" value="FBPase"/>
    <property type="match status" value="1"/>
</dbReference>
<proteinExistence type="inferred from homology"/>
<feature type="binding site" evidence="7">
    <location>
        <position position="192"/>
    </location>
    <ligand>
        <name>substrate</name>
    </ligand>
</feature>
<dbReference type="GO" id="GO:0005986">
    <property type="term" value="P:sucrose biosynthetic process"/>
    <property type="evidence" value="ECO:0007669"/>
    <property type="project" value="TreeGrafter"/>
</dbReference>
<keyword evidence="11" id="KW-1185">Reference proteome</keyword>
<feature type="binding site" evidence="7">
    <location>
        <position position="85"/>
    </location>
    <ligand>
        <name>Mg(2+)</name>
        <dbReference type="ChEBI" id="CHEBI:18420"/>
        <label>2</label>
    </ligand>
</feature>
<dbReference type="Pfam" id="PF18913">
    <property type="entry name" value="FBPase_C"/>
    <property type="match status" value="1"/>
</dbReference>
<evidence type="ECO:0000256" key="6">
    <source>
        <dbReference type="ARBA" id="ARBA00024331"/>
    </source>
</evidence>
<reference evidence="11" key="1">
    <citation type="submission" date="2016-10" db="EMBL/GenBank/DDBJ databases">
        <authorList>
            <person name="Varghese N."/>
            <person name="Submissions S."/>
        </authorList>
    </citation>
    <scope>NUCLEOTIDE SEQUENCE [LARGE SCALE GENOMIC DNA]</scope>
    <source>
        <strain evidence="11">DSM 25055</strain>
    </source>
</reference>